<feature type="binding site" evidence="6">
    <location>
        <position position="147"/>
    </location>
    <ligand>
        <name>S-adenosyl-L-methionine</name>
        <dbReference type="ChEBI" id="CHEBI:59789"/>
    </ligand>
</feature>
<dbReference type="Pfam" id="PF17126">
    <property type="entry name" value="RsmF_methylt_CI"/>
    <property type="match status" value="1"/>
</dbReference>
<evidence type="ECO:0000256" key="5">
    <source>
        <dbReference type="ARBA" id="ARBA00022884"/>
    </source>
</evidence>
<dbReference type="PRINTS" id="PR02008">
    <property type="entry name" value="RCMTFAMILY"/>
</dbReference>
<evidence type="ECO:0000256" key="7">
    <source>
        <dbReference type="SAM" id="MobiDB-lite"/>
    </source>
</evidence>
<accession>E0I318</accession>
<keyword evidence="2 6" id="KW-0489">Methyltransferase</keyword>
<dbReference type="CDD" id="cd02440">
    <property type="entry name" value="AdoMet_MTases"/>
    <property type="match status" value="1"/>
</dbReference>
<dbReference type="InterPro" id="IPR023267">
    <property type="entry name" value="RCMT"/>
</dbReference>
<evidence type="ECO:0000256" key="2">
    <source>
        <dbReference type="ARBA" id="ARBA00022603"/>
    </source>
</evidence>
<dbReference type="eggNOG" id="COG3270">
    <property type="taxonomic scope" value="Bacteria"/>
</dbReference>
<feature type="binding site" evidence="6">
    <location>
        <position position="192"/>
    </location>
    <ligand>
        <name>S-adenosyl-L-methionine</name>
        <dbReference type="ChEBI" id="CHEBI:59789"/>
    </ligand>
</feature>
<dbReference type="RefSeq" id="WP_006036211.1">
    <property type="nucleotide sequence ID" value="NZ_AEDD01000001.1"/>
</dbReference>
<dbReference type="PROSITE" id="PS51686">
    <property type="entry name" value="SAM_MT_RSMB_NOP"/>
    <property type="match status" value="1"/>
</dbReference>
<dbReference type="InterPro" id="IPR049560">
    <property type="entry name" value="MeTrfase_RsmB-F_NOP2_cat"/>
</dbReference>
<protein>
    <submittedName>
        <fullName evidence="9">Fmu (Sun) domain protein</fullName>
    </submittedName>
</protein>
<evidence type="ECO:0000259" key="8">
    <source>
        <dbReference type="PROSITE" id="PS51686"/>
    </source>
</evidence>
<comment type="caution">
    <text evidence="6">Lacks conserved residue(s) required for the propagation of feature annotation.</text>
</comment>
<dbReference type="GO" id="GO:0001510">
    <property type="term" value="P:RNA methylation"/>
    <property type="evidence" value="ECO:0007669"/>
    <property type="project" value="InterPro"/>
</dbReference>
<keyword evidence="4 6" id="KW-0949">S-adenosyl-L-methionine</keyword>
<dbReference type="Gene3D" id="3.30.70.1170">
    <property type="entry name" value="Sun protein, domain 3"/>
    <property type="match status" value="1"/>
</dbReference>
<dbReference type="EMBL" id="AEDD01000001">
    <property type="protein sequence ID" value="EFM12682.1"/>
    <property type="molecule type" value="Genomic_DNA"/>
</dbReference>
<dbReference type="OrthoDB" id="9810297at2"/>
<dbReference type="InterPro" id="IPR029063">
    <property type="entry name" value="SAM-dependent_MTases_sf"/>
</dbReference>
<proteinExistence type="inferred from homology"/>
<dbReference type="Pfam" id="PF13636">
    <property type="entry name" value="Methyltranf_PUA"/>
    <property type="match status" value="1"/>
</dbReference>
<comment type="similarity">
    <text evidence="6">Belongs to the class I-like SAM-binding methyltransferase superfamily. RsmB/NOP family.</text>
</comment>
<feature type="active site" description="Nucleophile" evidence="6">
    <location>
        <position position="245"/>
    </location>
</feature>
<dbReference type="Pfam" id="PF17125">
    <property type="entry name" value="Methyltr_RsmF_N"/>
    <property type="match status" value="1"/>
</dbReference>
<dbReference type="PANTHER" id="PTHR22807">
    <property type="entry name" value="NOP2 YEAST -RELATED NOL1/NOP2/FMU SUN DOMAIN-CONTAINING"/>
    <property type="match status" value="1"/>
</dbReference>
<evidence type="ECO:0000256" key="4">
    <source>
        <dbReference type="ARBA" id="ARBA00022691"/>
    </source>
</evidence>
<dbReference type="Pfam" id="PF01189">
    <property type="entry name" value="Methyltr_RsmB-F"/>
    <property type="match status" value="1"/>
</dbReference>
<keyword evidence="10" id="KW-1185">Reference proteome</keyword>
<dbReference type="InterPro" id="IPR031341">
    <property type="entry name" value="Methyltr_RsmF_N"/>
</dbReference>
<dbReference type="CDD" id="cd21147">
    <property type="entry name" value="RsmF_methylt_CTD1"/>
    <property type="match status" value="1"/>
</dbReference>
<dbReference type="PANTHER" id="PTHR22807:SF30">
    <property type="entry name" value="28S RRNA (CYTOSINE(4447)-C(5))-METHYLTRANSFERASE-RELATED"/>
    <property type="match status" value="1"/>
</dbReference>
<feature type="domain" description="SAM-dependent MTase RsmB/NOP-type" evidence="8">
    <location>
        <begin position="29"/>
        <end position="292"/>
    </location>
</feature>
<feature type="region of interest" description="Disordered" evidence="7">
    <location>
        <begin position="297"/>
        <end position="330"/>
    </location>
</feature>
<keyword evidence="1" id="KW-0963">Cytoplasm</keyword>
<dbReference type="SUPFAM" id="SSF53335">
    <property type="entry name" value="S-adenosyl-L-methionine-dependent methyltransferases"/>
    <property type="match status" value="1"/>
</dbReference>
<name>E0I318_9BACL</name>
<evidence type="ECO:0000256" key="6">
    <source>
        <dbReference type="PROSITE-ProRule" id="PRU01023"/>
    </source>
</evidence>
<dbReference type="GO" id="GO:0008173">
    <property type="term" value="F:RNA methyltransferase activity"/>
    <property type="evidence" value="ECO:0007669"/>
    <property type="project" value="InterPro"/>
</dbReference>
<dbReference type="eggNOG" id="COG0144">
    <property type="taxonomic scope" value="Bacteria"/>
</dbReference>
<dbReference type="InterPro" id="IPR027391">
    <property type="entry name" value="Nol1_Nop2_Fmu_2"/>
</dbReference>
<dbReference type="AlphaFoldDB" id="E0I318"/>
<evidence type="ECO:0000313" key="10">
    <source>
        <dbReference type="Proteomes" id="UP000005387"/>
    </source>
</evidence>
<keyword evidence="5 6" id="KW-0694">RNA-binding</keyword>
<dbReference type="GO" id="GO:0003723">
    <property type="term" value="F:RNA binding"/>
    <property type="evidence" value="ECO:0007669"/>
    <property type="project" value="UniProtKB-UniRule"/>
</dbReference>
<dbReference type="Gene3D" id="2.30.130.60">
    <property type="match status" value="1"/>
</dbReference>
<organism evidence="9 10">
    <name type="scientific">Paenibacillus curdlanolyticus YK9</name>
    <dbReference type="NCBI Taxonomy" id="717606"/>
    <lineage>
        <taxon>Bacteria</taxon>
        <taxon>Bacillati</taxon>
        <taxon>Bacillota</taxon>
        <taxon>Bacilli</taxon>
        <taxon>Bacillales</taxon>
        <taxon>Paenibacillaceae</taxon>
        <taxon>Paenibacillus</taxon>
    </lineage>
</organism>
<evidence type="ECO:0000256" key="1">
    <source>
        <dbReference type="ARBA" id="ARBA00022490"/>
    </source>
</evidence>
<reference evidence="9 10" key="1">
    <citation type="submission" date="2010-07" db="EMBL/GenBank/DDBJ databases">
        <title>The draft genome of Paenibacillus curdlanolyticus YK9.</title>
        <authorList>
            <consortium name="US DOE Joint Genome Institute (JGI-PGF)"/>
            <person name="Lucas S."/>
            <person name="Copeland A."/>
            <person name="Lapidus A."/>
            <person name="Cheng J.-F."/>
            <person name="Bruce D."/>
            <person name="Goodwin L."/>
            <person name="Pitluck S."/>
            <person name="Land M.L."/>
            <person name="Hauser L."/>
            <person name="Chang Y.-J."/>
            <person name="Jeffries C."/>
            <person name="Anderson I.J."/>
            <person name="Johnson E."/>
            <person name="Loganathan U."/>
            <person name="Mulhopadhyay B."/>
            <person name="Kyrpides N."/>
            <person name="Woyke T.J."/>
        </authorList>
    </citation>
    <scope>NUCLEOTIDE SEQUENCE [LARGE SCALE GENOMIC DNA]</scope>
    <source>
        <strain evidence="9 10">YK9</strain>
    </source>
</reference>
<keyword evidence="3 6" id="KW-0808">Transferase</keyword>
<dbReference type="InterPro" id="IPR031340">
    <property type="entry name" value="RsmF_methylt_CI"/>
</dbReference>
<gene>
    <name evidence="9" type="ORF">PaecuDRAFT_0193</name>
</gene>
<dbReference type="Proteomes" id="UP000005387">
    <property type="component" value="Unassembled WGS sequence"/>
</dbReference>
<dbReference type="STRING" id="717606.PaecuDRAFT_0193"/>
<evidence type="ECO:0000313" key="9">
    <source>
        <dbReference type="EMBL" id="EFM12682.1"/>
    </source>
</evidence>
<feature type="binding site" evidence="6">
    <location>
        <begin position="123"/>
        <end position="129"/>
    </location>
    <ligand>
        <name>S-adenosyl-L-methionine</name>
        <dbReference type="ChEBI" id="CHEBI:59789"/>
    </ligand>
</feature>
<dbReference type="InterPro" id="IPR001678">
    <property type="entry name" value="MeTrfase_RsmB-F_NOP2_dom"/>
</dbReference>
<sequence length="478" mass="52064">MSLTHVRSLLPEAFIQQARQLLGDETPAFLASYDAPRAYGLRFNPIKLPPQQWNGDQRFHALTQMFGLEPIDWCKTGFYYNEEVRPGKHPYHAAGLYYIQEPSAMSAAEALEAQPGETILDLAAAPGGKTTQIAGAMQNQGLLIANEIHPARAKILSENVERCGFRNTVVTCATPDQLSERFPVFFDRIMLDAPCSGEGMFRKDADAIAEWSPAHVELCAARQADILVHAARMLKPGGRLVYSTCTFNRAENEDAIAAFLEAFPTFRLEHTERLWPHQCKGEGHFVAVLTKSTAEEEHASADSSLASPQPRSKSKRGDRRSGGKPSGGQTSLSAEMALFDAFAQEALPGLELGAGEPLRFGDALYWLPSDAERRFGSSALHGLKVVRPGLHLGDMRTKRIEPAHALAVAMPASAAARIVSYSPDAPELAAFLRGEALHAPDASNGWTLIAVDGLPVGWAKASENQLKNHLPKGLRRLS</sequence>
<dbReference type="Gene3D" id="3.40.50.150">
    <property type="entry name" value="Vaccinia Virus protein VP39"/>
    <property type="match status" value="1"/>
</dbReference>
<evidence type="ECO:0000256" key="3">
    <source>
        <dbReference type="ARBA" id="ARBA00022679"/>
    </source>
</evidence>